<reference evidence="1 2" key="1">
    <citation type="journal article" date="2017" name="Int. J. Syst. Evol. Microbiol.">
        <title>Marinicauda algicola sp. nov., isolated from a marine red alga Rhodosorus marinus.</title>
        <authorList>
            <person name="Jeong S.E."/>
            <person name="Jeon S.H."/>
            <person name="Chun B.H."/>
            <person name="Kim D.W."/>
            <person name="Jeon C.O."/>
        </authorList>
    </citation>
    <scope>NUCLEOTIDE SEQUENCE [LARGE SCALE GENOMIC DNA]</scope>
    <source>
        <strain evidence="1 2">JCM 31718</strain>
    </source>
</reference>
<dbReference type="AlphaFoldDB" id="A0A4V6RF38"/>
<dbReference type="RefSeq" id="WP_135996878.1">
    <property type="nucleotide sequence ID" value="NZ_CP071057.1"/>
</dbReference>
<sequence>MRKIEGASFRADRAWAGENLAFIERAIVKLRWTDAPFRWHENATDEIFLVLGGEVDMHTRDPEGTEQIITLRAGDLLQIRAGESHVAHPRGGASLLVIEGQEP</sequence>
<dbReference type="OrthoDB" id="3829432at2"/>
<accession>A0A4V6RF38</accession>
<name>A0A4V6RF38_9PROT</name>
<gene>
    <name evidence="1" type="ORF">E5163_13540</name>
</gene>
<dbReference type="Proteomes" id="UP000308054">
    <property type="component" value="Unassembled WGS sequence"/>
</dbReference>
<organism evidence="1 2">
    <name type="scientific">Marinicauda algicola</name>
    <dbReference type="NCBI Taxonomy" id="2029849"/>
    <lineage>
        <taxon>Bacteria</taxon>
        <taxon>Pseudomonadati</taxon>
        <taxon>Pseudomonadota</taxon>
        <taxon>Alphaproteobacteria</taxon>
        <taxon>Maricaulales</taxon>
        <taxon>Maricaulaceae</taxon>
        <taxon>Marinicauda</taxon>
    </lineage>
</organism>
<comment type="caution">
    <text evidence="1">The sequence shown here is derived from an EMBL/GenBank/DDBJ whole genome shotgun (WGS) entry which is preliminary data.</text>
</comment>
<protein>
    <submittedName>
        <fullName evidence="1">Cupin domain-containing protein</fullName>
    </submittedName>
</protein>
<evidence type="ECO:0000313" key="1">
    <source>
        <dbReference type="EMBL" id="TGY87929.1"/>
    </source>
</evidence>
<keyword evidence="2" id="KW-1185">Reference proteome</keyword>
<dbReference type="SUPFAM" id="SSF51182">
    <property type="entry name" value="RmlC-like cupins"/>
    <property type="match status" value="1"/>
</dbReference>
<proteinExistence type="predicted"/>
<dbReference type="InterPro" id="IPR011051">
    <property type="entry name" value="RmlC_Cupin_sf"/>
</dbReference>
<dbReference type="EMBL" id="SRXW01000004">
    <property type="protein sequence ID" value="TGY87929.1"/>
    <property type="molecule type" value="Genomic_DNA"/>
</dbReference>
<evidence type="ECO:0000313" key="2">
    <source>
        <dbReference type="Proteomes" id="UP000308054"/>
    </source>
</evidence>
<dbReference type="InterPro" id="IPR014710">
    <property type="entry name" value="RmlC-like_jellyroll"/>
</dbReference>
<dbReference type="Gene3D" id="2.60.120.10">
    <property type="entry name" value="Jelly Rolls"/>
    <property type="match status" value="1"/>
</dbReference>